<feature type="domain" description="Copper amine oxidase-like N-terminal" evidence="2">
    <location>
        <begin position="42"/>
        <end position="142"/>
    </location>
</feature>
<comment type="caution">
    <text evidence="3">The sequence shown here is derived from an EMBL/GenBank/DDBJ whole genome shotgun (WGS) entry which is preliminary data.</text>
</comment>
<dbReference type="Proteomes" id="UP000679992">
    <property type="component" value="Unassembled WGS sequence"/>
</dbReference>
<dbReference type="SUPFAM" id="SSF55383">
    <property type="entry name" value="Copper amine oxidase, domain N"/>
    <property type="match status" value="1"/>
</dbReference>
<gene>
    <name evidence="3" type="ORF">J42TS3_09480</name>
</gene>
<keyword evidence="4" id="KW-1185">Reference proteome</keyword>
<dbReference type="EMBL" id="BOSL01000002">
    <property type="protein sequence ID" value="GIP51913.1"/>
    <property type="molecule type" value="Genomic_DNA"/>
</dbReference>
<evidence type="ECO:0000313" key="3">
    <source>
        <dbReference type="EMBL" id="GIP51913.1"/>
    </source>
</evidence>
<dbReference type="InterPro" id="IPR012854">
    <property type="entry name" value="Cu_amine_oxidase-like_N"/>
</dbReference>
<evidence type="ECO:0000313" key="4">
    <source>
        <dbReference type="Proteomes" id="UP000679992"/>
    </source>
</evidence>
<dbReference type="Pfam" id="PF07833">
    <property type="entry name" value="Cu_amine_oxidN1"/>
    <property type="match status" value="1"/>
</dbReference>
<name>A0ABQ4M7E4_9BACL</name>
<keyword evidence="1" id="KW-0732">Signal</keyword>
<dbReference type="RefSeq" id="WP_213653950.1">
    <property type="nucleotide sequence ID" value="NZ_BOSL01000002.1"/>
</dbReference>
<sequence length="303" mass="33763">MKKMLGLLLCFSICVASFPGESIAEAAPSDKVIGSPKLAVLVDGRKVKFQGGDPVSENGRVQVPLRGIGEALGAKVNFNGNMVTYTKESKEIVLTLGSKVAVVDGKNVMMDTAAKAVKGRTYVPLRFVSENLGEPVSWDQVGNWVWIGSKEVPTLEEIGIKSQEIESFKDLIDPVDGLYDGRKDAYVFSYDQLPLKIGDRVVYDIWQVKQAGNSGIRIRYSSGKSTIYYLSENVKGARVRYDVEGMRIKNADGSITLTYRVDSRKDKDLINDNNYKNFTINEVDYIAFDISFEYMYFLENPLK</sequence>
<proteinExistence type="predicted"/>
<evidence type="ECO:0000259" key="2">
    <source>
        <dbReference type="Pfam" id="PF07833"/>
    </source>
</evidence>
<feature type="chain" id="PRO_5045911141" description="Copper amine oxidase-like N-terminal domain-containing protein" evidence="1">
    <location>
        <begin position="27"/>
        <end position="303"/>
    </location>
</feature>
<accession>A0ABQ4M7E4</accession>
<reference evidence="3 4" key="1">
    <citation type="submission" date="2021-03" db="EMBL/GenBank/DDBJ databases">
        <title>Antimicrobial resistance genes in bacteria isolated from Japanese honey, and their potential for conferring macrolide and lincosamide resistance in the American foulbrood pathogen Paenibacillus larvae.</title>
        <authorList>
            <person name="Okamoto M."/>
            <person name="Kumagai M."/>
            <person name="Kanamori H."/>
            <person name="Takamatsu D."/>
        </authorList>
    </citation>
    <scope>NUCLEOTIDE SEQUENCE [LARGE SCALE GENOMIC DNA]</scope>
    <source>
        <strain evidence="3 4">J42TS3</strain>
    </source>
</reference>
<evidence type="ECO:0000256" key="1">
    <source>
        <dbReference type="SAM" id="SignalP"/>
    </source>
</evidence>
<protein>
    <recommendedName>
        <fullName evidence="2">Copper amine oxidase-like N-terminal domain-containing protein</fullName>
    </recommendedName>
</protein>
<feature type="signal peptide" evidence="1">
    <location>
        <begin position="1"/>
        <end position="26"/>
    </location>
</feature>
<dbReference type="Gene3D" id="3.30.457.10">
    <property type="entry name" value="Copper amine oxidase-like, N-terminal domain"/>
    <property type="match status" value="1"/>
</dbReference>
<organism evidence="3 4">
    <name type="scientific">Paenibacillus vini</name>
    <dbReference type="NCBI Taxonomy" id="1476024"/>
    <lineage>
        <taxon>Bacteria</taxon>
        <taxon>Bacillati</taxon>
        <taxon>Bacillota</taxon>
        <taxon>Bacilli</taxon>
        <taxon>Bacillales</taxon>
        <taxon>Paenibacillaceae</taxon>
        <taxon>Paenibacillus</taxon>
    </lineage>
</organism>
<dbReference type="InterPro" id="IPR036582">
    <property type="entry name" value="Mao_N_sf"/>
</dbReference>